<evidence type="ECO:0000313" key="3">
    <source>
        <dbReference type="EMBL" id="MFC3229413.1"/>
    </source>
</evidence>
<evidence type="ECO:0000256" key="1">
    <source>
        <dbReference type="PROSITE-ProRule" id="PRU00409"/>
    </source>
</evidence>
<dbReference type="SUPFAM" id="SSF56059">
    <property type="entry name" value="Glutathione synthetase ATP-binding domain-like"/>
    <property type="match status" value="1"/>
</dbReference>
<protein>
    <recommendedName>
        <fullName evidence="2">ATP-grasp domain-containing protein</fullName>
    </recommendedName>
</protein>
<gene>
    <name evidence="3" type="ORF">ACFOGJ_19355</name>
</gene>
<dbReference type="InterPro" id="IPR011761">
    <property type="entry name" value="ATP-grasp"/>
</dbReference>
<sequence length="381" mass="37953">MQETVPQAARRAEPRADGRDAVLSVGAGPAQLPLIRAAAAAGFAIWAIDRADIPAAADLLEAHLRISTFEAGPAVAAARAHPMAQRTRAVIQRTSGPALATAAALAAALDVAGPPAAFCAAAVRKSVLREAATALGLPCPAGRLVADPERDLPPDLPLHRGLLAKPDMPLRGKAAVVRLPAPPAGTPRAVAALLRDAAEASANGKVEVQDWLPGQDIGLLLLLAGGTPVLALAYDEIVAQQADGSVRGLGLAAPATGMGAGQLTALALPLARSLGMDRGFAFFSFRADAGGRAHLYEANPGLCGDGIADLLLPGLFPGFDPFAAEIAAWTGGDPLPAGPLPAPGPATLLGTRLLPGDAAANAAALAAAASAGGGRWTAAAA</sequence>
<organism evidence="3 4">
    <name type="scientific">Marinibaculum pumilum</name>
    <dbReference type="NCBI Taxonomy" id="1766165"/>
    <lineage>
        <taxon>Bacteria</taxon>
        <taxon>Pseudomonadati</taxon>
        <taxon>Pseudomonadota</taxon>
        <taxon>Alphaproteobacteria</taxon>
        <taxon>Rhodospirillales</taxon>
        <taxon>Rhodospirillaceae</taxon>
        <taxon>Marinibaculum</taxon>
    </lineage>
</organism>
<dbReference type="RefSeq" id="WP_379903579.1">
    <property type="nucleotide sequence ID" value="NZ_JBHRTR010000031.1"/>
</dbReference>
<evidence type="ECO:0000313" key="4">
    <source>
        <dbReference type="Proteomes" id="UP001595528"/>
    </source>
</evidence>
<reference evidence="4" key="1">
    <citation type="journal article" date="2019" name="Int. J. Syst. Evol. Microbiol.">
        <title>The Global Catalogue of Microorganisms (GCM) 10K type strain sequencing project: providing services to taxonomists for standard genome sequencing and annotation.</title>
        <authorList>
            <consortium name="The Broad Institute Genomics Platform"/>
            <consortium name="The Broad Institute Genome Sequencing Center for Infectious Disease"/>
            <person name="Wu L."/>
            <person name="Ma J."/>
        </authorList>
    </citation>
    <scope>NUCLEOTIDE SEQUENCE [LARGE SCALE GENOMIC DNA]</scope>
    <source>
        <strain evidence="4">KCTC 42964</strain>
    </source>
</reference>
<dbReference type="Proteomes" id="UP001595528">
    <property type="component" value="Unassembled WGS sequence"/>
</dbReference>
<name>A0ABV7L469_9PROT</name>
<keyword evidence="4" id="KW-1185">Reference proteome</keyword>
<comment type="caution">
    <text evidence="3">The sequence shown here is derived from an EMBL/GenBank/DDBJ whole genome shotgun (WGS) entry which is preliminary data.</text>
</comment>
<accession>A0ABV7L469</accession>
<feature type="domain" description="ATP-grasp" evidence="2">
    <location>
        <begin position="129"/>
        <end position="330"/>
    </location>
</feature>
<dbReference type="EMBL" id="JBHRTR010000031">
    <property type="protein sequence ID" value="MFC3229413.1"/>
    <property type="molecule type" value="Genomic_DNA"/>
</dbReference>
<evidence type="ECO:0000259" key="2">
    <source>
        <dbReference type="PROSITE" id="PS50975"/>
    </source>
</evidence>
<proteinExistence type="predicted"/>
<dbReference type="PROSITE" id="PS50975">
    <property type="entry name" value="ATP_GRASP"/>
    <property type="match status" value="1"/>
</dbReference>
<keyword evidence="1" id="KW-0067">ATP-binding</keyword>
<keyword evidence="1" id="KW-0547">Nucleotide-binding</keyword>